<evidence type="ECO:0000256" key="14">
    <source>
        <dbReference type="RuleBase" id="RU000590"/>
    </source>
</evidence>
<comment type="function">
    <text evidence="3">Catalyzes the removal of a penultimate prolyl residue from the N-termini of peptides.</text>
</comment>
<organism evidence="16 17">
    <name type="scientific">Salinomyces thailandicus</name>
    <dbReference type="NCBI Taxonomy" id="706561"/>
    <lineage>
        <taxon>Eukaryota</taxon>
        <taxon>Fungi</taxon>
        <taxon>Dikarya</taxon>
        <taxon>Ascomycota</taxon>
        <taxon>Pezizomycotina</taxon>
        <taxon>Dothideomycetes</taxon>
        <taxon>Dothideomycetidae</taxon>
        <taxon>Mycosphaerellales</taxon>
        <taxon>Teratosphaeriaceae</taxon>
        <taxon>Salinomyces</taxon>
    </lineage>
</organism>
<proteinExistence type="inferred from homology"/>
<evidence type="ECO:0000313" key="16">
    <source>
        <dbReference type="EMBL" id="TKA26597.1"/>
    </source>
</evidence>
<evidence type="ECO:0000256" key="5">
    <source>
        <dbReference type="ARBA" id="ARBA00012574"/>
    </source>
</evidence>
<comment type="cofactor">
    <cofactor evidence="2">
        <name>Mn(2+)</name>
        <dbReference type="ChEBI" id="CHEBI:29035"/>
    </cofactor>
</comment>
<dbReference type="GO" id="GO:0070006">
    <property type="term" value="F:metalloaminopeptidase activity"/>
    <property type="evidence" value="ECO:0007669"/>
    <property type="project" value="InterPro"/>
</dbReference>
<evidence type="ECO:0000256" key="6">
    <source>
        <dbReference type="ARBA" id="ARBA00022438"/>
    </source>
</evidence>
<dbReference type="InterPro" id="IPR007865">
    <property type="entry name" value="Aminopep_P_N"/>
</dbReference>
<evidence type="ECO:0000256" key="13">
    <source>
        <dbReference type="ARBA" id="ARBA00032413"/>
    </source>
</evidence>
<dbReference type="SMART" id="SM01011">
    <property type="entry name" value="AMP_N"/>
    <property type="match status" value="1"/>
</dbReference>
<evidence type="ECO:0000256" key="8">
    <source>
        <dbReference type="ARBA" id="ARBA00022723"/>
    </source>
</evidence>
<evidence type="ECO:0000256" key="7">
    <source>
        <dbReference type="ARBA" id="ARBA00022670"/>
    </source>
</evidence>
<name>A0A4U0TWC6_9PEZI</name>
<dbReference type="PROSITE" id="PS00491">
    <property type="entry name" value="PROLINE_PEPTIDASE"/>
    <property type="match status" value="1"/>
</dbReference>
<keyword evidence="10" id="KW-0482">Metalloprotease</keyword>
<dbReference type="PANTHER" id="PTHR43226:SF3">
    <property type="entry name" value="XAA-PRO AMINOPEPTIDASE AN0832-RELATED"/>
    <property type="match status" value="1"/>
</dbReference>
<evidence type="ECO:0000256" key="12">
    <source>
        <dbReference type="ARBA" id="ARBA00030849"/>
    </source>
</evidence>
<keyword evidence="11" id="KW-0464">Manganese</keyword>
<dbReference type="InterPro" id="IPR029149">
    <property type="entry name" value="Creatin/AminoP/Spt16_N"/>
</dbReference>
<comment type="catalytic activity">
    <reaction evidence="1">
        <text>Release of any N-terminal amino acid, including proline, that is linked to proline, even from a dipeptide or tripeptide.</text>
        <dbReference type="EC" id="3.4.11.9"/>
    </reaction>
</comment>
<dbReference type="OrthoDB" id="10261878at2759"/>
<evidence type="ECO:0000256" key="3">
    <source>
        <dbReference type="ARBA" id="ARBA00002443"/>
    </source>
</evidence>
<comment type="caution">
    <text evidence="16">The sequence shown here is derived from an EMBL/GenBank/DDBJ whole genome shotgun (WGS) entry which is preliminary data.</text>
</comment>
<dbReference type="Pfam" id="PF00557">
    <property type="entry name" value="Peptidase_M24"/>
    <property type="match status" value="1"/>
</dbReference>
<keyword evidence="17" id="KW-1185">Reference proteome</keyword>
<evidence type="ECO:0000256" key="4">
    <source>
        <dbReference type="ARBA" id="ARBA00008766"/>
    </source>
</evidence>
<dbReference type="Pfam" id="PF05195">
    <property type="entry name" value="AMP_N"/>
    <property type="match status" value="1"/>
</dbReference>
<dbReference type="Gene3D" id="3.90.230.10">
    <property type="entry name" value="Creatinase/methionine aminopeptidase superfamily"/>
    <property type="match status" value="1"/>
</dbReference>
<protein>
    <recommendedName>
        <fullName evidence="5">Xaa-Pro aminopeptidase</fullName>
        <ecNumber evidence="5">3.4.11.9</ecNumber>
    </recommendedName>
    <alternativeName>
        <fullName evidence="12">Aminoacylproline aminopeptidase</fullName>
    </alternativeName>
    <alternativeName>
        <fullName evidence="13">Prolidase</fullName>
    </alternativeName>
</protein>
<dbReference type="EMBL" id="NAJL01000027">
    <property type="protein sequence ID" value="TKA26597.1"/>
    <property type="molecule type" value="Genomic_DNA"/>
</dbReference>
<evidence type="ECO:0000256" key="10">
    <source>
        <dbReference type="ARBA" id="ARBA00023049"/>
    </source>
</evidence>
<dbReference type="Gene3D" id="3.40.350.10">
    <property type="entry name" value="Creatinase/prolidase N-terminal domain"/>
    <property type="match status" value="1"/>
</dbReference>
<gene>
    <name evidence="16" type="ORF">B0A50_04705</name>
</gene>
<keyword evidence="6" id="KW-0031">Aminopeptidase</keyword>
<dbReference type="InterPro" id="IPR036005">
    <property type="entry name" value="Creatinase/aminopeptidase-like"/>
</dbReference>
<evidence type="ECO:0000256" key="9">
    <source>
        <dbReference type="ARBA" id="ARBA00022801"/>
    </source>
</evidence>
<accession>A0A4U0TWC6</accession>
<comment type="similarity">
    <text evidence="4 14">Belongs to the peptidase M24B family.</text>
</comment>
<evidence type="ECO:0000256" key="11">
    <source>
        <dbReference type="ARBA" id="ARBA00023211"/>
    </source>
</evidence>
<dbReference type="SUPFAM" id="SSF55920">
    <property type="entry name" value="Creatinase/aminopeptidase"/>
    <property type="match status" value="1"/>
</dbReference>
<sequence>MHMKTQGHGIDKYPAKAHARRVADTLNAPGIIAISASTLTLWPDSDMPMPFRQARYFYYLTGCDEPGCWVVYDIDHDRLTLWLPAIDESRVVWTGRGSTVEEAMEKYDIDEAKYLSDDEFLLGRRLSADEDLYMLQPDIKNLPFTISIAMNRRLKGTRGKLKQAMDACRVIKDEHEIALIRQANDITAEAHTSVMRNIHRFTNEAEVEAAYTAVCIARHAKTQAYAPIAGSGPNAATLHYGANNQDFSNRHMLVLDAGCEVSCYASDVTRTLPLNPTNPGHWPTKECEQIYALVEKVQETCIAALRPGAPFTDIDALARRTTLQGLLALGILVGDPDEIHNHGIVHAFFPHGLGHHVGLEVHDVSPVPAPPASHSSHSPAFHHSLPTSFTTTLTPPLTPPFSSTPLKPNMLLTIEPGLYFNRQLLTRYVLDDPVCRAYVDTEVLDRYWSVGGVRIEDDILITDVGYENVTGTPKGSEMLEVIRRGKGGKRGRGMGDE</sequence>
<evidence type="ECO:0000256" key="2">
    <source>
        <dbReference type="ARBA" id="ARBA00001936"/>
    </source>
</evidence>
<reference evidence="16 17" key="1">
    <citation type="submission" date="2017-03" db="EMBL/GenBank/DDBJ databases">
        <title>Genomes of endolithic fungi from Antarctica.</title>
        <authorList>
            <person name="Coleine C."/>
            <person name="Masonjones S."/>
            <person name="Stajich J.E."/>
        </authorList>
    </citation>
    <scope>NUCLEOTIDE SEQUENCE [LARGE SCALE GENOMIC DNA]</scope>
    <source>
        <strain evidence="16 17">CCFEE 6315</strain>
    </source>
</reference>
<dbReference type="GO" id="GO:0006508">
    <property type="term" value="P:proteolysis"/>
    <property type="evidence" value="ECO:0007669"/>
    <property type="project" value="UniProtKB-KW"/>
</dbReference>
<keyword evidence="9" id="KW-0378">Hydrolase</keyword>
<dbReference type="InterPro" id="IPR052433">
    <property type="entry name" value="X-Pro_dipept-like"/>
</dbReference>
<dbReference type="PANTHER" id="PTHR43226">
    <property type="entry name" value="XAA-PRO AMINOPEPTIDASE 3"/>
    <property type="match status" value="1"/>
</dbReference>
<dbReference type="EC" id="3.4.11.9" evidence="5"/>
<dbReference type="InterPro" id="IPR001131">
    <property type="entry name" value="Peptidase_M24B_aminopep-P_CS"/>
</dbReference>
<dbReference type="CDD" id="cd01087">
    <property type="entry name" value="Prolidase"/>
    <property type="match status" value="1"/>
</dbReference>
<feature type="domain" description="Aminopeptidase P N-terminal" evidence="15">
    <location>
        <begin position="13"/>
        <end position="143"/>
    </location>
</feature>
<dbReference type="AlphaFoldDB" id="A0A4U0TWC6"/>
<dbReference type="Proteomes" id="UP000308549">
    <property type="component" value="Unassembled WGS sequence"/>
</dbReference>
<evidence type="ECO:0000259" key="15">
    <source>
        <dbReference type="SMART" id="SM01011"/>
    </source>
</evidence>
<keyword evidence="8 14" id="KW-0479">Metal-binding</keyword>
<dbReference type="GO" id="GO:0030145">
    <property type="term" value="F:manganese ion binding"/>
    <property type="evidence" value="ECO:0007669"/>
    <property type="project" value="InterPro"/>
</dbReference>
<evidence type="ECO:0000256" key="1">
    <source>
        <dbReference type="ARBA" id="ARBA00001424"/>
    </source>
</evidence>
<dbReference type="SUPFAM" id="SSF53092">
    <property type="entry name" value="Creatinase/prolidase N-terminal domain"/>
    <property type="match status" value="1"/>
</dbReference>
<keyword evidence="7" id="KW-0645">Protease</keyword>
<dbReference type="InterPro" id="IPR000994">
    <property type="entry name" value="Pept_M24"/>
</dbReference>
<evidence type="ECO:0000313" key="17">
    <source>
        <dbReference type="Proteomes" id="UP000308549"/>
    </source>
</evidence>